<evidence type="ECO:0000256" key="3">
    <source>
        <dbReference type="PIRNR" id="PIRNR033490"/>
    </source>
</evidence>
<keyword evidence="3" id="KW-0378">Hydrolase</keyword>
<dbReference type="PANTHER" id="PTHR33988">
    <property type="entry name" value="ENDORIBONUCLEASE MAZF-RELATED"/>
    <property type="match status" value="1"/>
</dbReference>
<dbReference type="InterPro" id="IPR003477">
    <property type="entry name" value="PemK-like"/>
</dbReference>
<dbReference type="AlphaFoldDB" id="A0A562UY97"/>
<dbReference type="EC" id="3.1.-.-" evidence="3"/>
<evidence type="ECO:0000256" key="1">
    <source>
        <dbReference type="ARBA" id="ARBA00007521"/>
    </source>
</evidence>
<keyword evidence="2" id="KW-1277">Toxin-antitoxin system</keyword>
<keyword evidence="5" id="KW-1185">Reference proteome</keyword>
<dbReference type="GO" id="GO:0016787">
    <property type="term" value="F:hydrolase activity"/>
    <property type="evidence" value="ECO:0007669"/>
    <property type="project" value="UniProtKB-KW"/>
</dbReference>
<dbReference type="GO" id="GO:0016075">
    <property type="term" value="P:rRNA catabolic process"/>
    <property type="evidence" value="ECO:0007669"/>
    <property type="project" value="TreeGrafter"/>
</dbReference>
<dbReference type="PANTHER" id="PTHR33988:SF2">
    <property type="entry name" value="ENDORIBONUCLEASE MAZF"/>
    <property type="match status" value="1"/>
</dbReference>
<accession>A0A562UY97</accession>
<sequence length="114" mass="11900">MIHRGSVYWADLGPTTGSRPAKHRPVVVIQAAPFNNSRIATVIVAAITSNTALSSAPGNVFLPAAVSGLSRDSTINVSQLVTLNKTDLDGPIGAVPEYLLPQLDDGLRLVLGLT</sequence>
<dbReference type="GO" id="GO:0004521">
    <property type="term" value="F:RNA endonuclease activity"/>
    <property type="evidence" value="ECO:0007669"/>
    <property type="project" value="TreeGrafter"/>
</dbReference>
<evidence type="ECO:0000313" key="4">
    <source>
        <dbReference type="EMBL" id="TWJ10577.1"/>
    </source>
</evidence>
<name>A0A562UY97_9ACTN</name>
<comment type="function">
    <text evidence="3">Toxic component of a type II toxin-antitoxin (TA) system.</text>
</comment>
<dbReference type="PIRSF" id="PIRSF033490">
    <property type="entry name" value="MazF"/>
    <property type="match status" value="1"/>
</dbReference>
<reference evidence="4 5" key="1">
    <citation type="journal article" date="2013" name="Stand. Genomic Sci.">
        <title>Genomic Encyclopedia of Type Strains, Phase I: The one thousand microbial genomes (KMG-I) project.</title>
        <authorList>
            <person name="Kyrpides N.C."/>
            <person name="Woyke T."/>
            <person name="Eisen J.A."/>
            <person name="Garrity G."/>
            <person name="Lilburn T.G."/>
            <person name="Beck B.J."/>
            <person name="Whitman W.B."/>
            <person name="Hugenholtz P."/>
            <person name="Klenk H.P."/>
        </authorList>
    </citation>
    <scope>NUCLEOTIDE SEQUENCE [LARGE SCALE GENOMIC DNA]</scope>
    <source>
        <strain evidence="4 5">DSM 45044</strain>
    </source>
</reference>
<dbReference type="Pfam" id="PF02452">
    <property type="entry name" value="PemK_toxin"/>
    <property type="match status" value="1"/>
</dbReference>
<organism evidence="4 5">
    <name type="scientific">Stackebrandtia albiflava</name>
    <dbReference type="NCBI Taxonomy" id="406432"/>
    <lineage>
        <taxon>Bacteria</taxon>
        <taxon>Bacillati</taxon>
        <taxon>Actinomycetota</taxon>
        <taxon>Actinomycetes</taxon>
        <taxon>Glycomycetales</taxon>
        <taxon>Glycomycetaceae</taxon>
        <taxon>Stackebrandtia</taxon>
    </lineage>
</organism>
<dbReference type="SUPFAM" id="SSF50118">
    <property type="entry name" value="Cell growth inhibitor/plasmid maintenance toxic component"/>
    <property type="match status" value="1"/>
</dbReference>
<dbReference type="GO" id="GO:0006402">
    <property type="term" value="P:mRNA catabolic process"/>
    <property type="evidence" value="ECO:0007669"/>
    <property type="project" value="TreeGrafter"/>
</dbReference>
<dbReference type="EMBL" id="VLLL01000007">
    <property type="protein sequence ID" value="TWJ10577.1"/>
    <property type="molecule type" value="Genomic_DNA"/>
</dbReference>
<keyword evidence="3" id="KW-0540">Nuclease</keyword>
<keyword evidence="3" id="KW-0255">Endonuclease</keyword>
<dbReference type="Gene3D" id="2.30.30.110">
    <property type="match status" value="1"/>
</dbReference>
<dbReference type="InterPro" id="IPR011067">
    <property type="entry name" value="Plasmid_toxin/cell-grow_inhib"/>
</dbReference>
<gene>
    <name evidence="4" type="ORF">LX16_3996</name>
</gene>
<protein>
    <recommendedName>
        <fullName evidence="3">mRNA interferase</fullName>
        <ecNumber evidence="3">3.1.-.-</ecNumber>
    </recommendedName>
</protein>
<comment type="similarity">
    <text evidence="1 3">Belongs to the PemK/MazF family.</text>
</comment>
<comment type="caution">
    <text evidence="4">The sequence shown here is derived from an EMBL/GenBank/DDBJ whole genome shotgun (WGS) entry which is preliminary data.</text>
</comment>
<evidence type="ECO:0000313" key="5">
    <source>
        <dbReference type="Proteomes" id="UP000321617"/>
    </source>
</evidence>
<dbReference type="Proteomes" id="UP000321617">
    <property type="component" value="Unassembled WGS sequence"/>
</dbReference>
<dbReference type="GO" id="GO:0003677">
    <property type="term" value="F:DNA binding"/>
    <property type="evidence" value="ECO:0007669"/>
    <property type="project" value="InterPro"/>
</dbReference>
<proteinExistence type="inferred from homology"/>
<evidence type="ECO:0000256" key="2">
    <source>
        <dbReference type="ARBA" id="ARBA00022649"/>
    </source>
</evidence>